<reference evidence="2" key="1">
    <citation type="submission" date="2013-05" db="EMBL/GenBank/DDBJ databases">
        <authorList>
            <person name="Yim A.K.Y."/>
            <person name="Chan T.F."/>
            <person name="Ji K.M."/>
            <person name="Liu X.Y."/>
            <person name="Zhou J.W."/>
            <person name="Li R.Q."/>
            <person name="Yang K.Y."/>
            <person name="Li J."/>
            <person name="Li M."/>
            <person name="Law P.T.W."/>
            <person name="Wu Y.L."/>
            <person name="Cai Z.L."/>
            <person name="Qin H."/>
            <person name="Bao Y."/>
            <person name="Leung R.K.K."/>
            <person name="Ng P.K.S."/>
            <person name="Zou J."/>
            <person name="Zhong X.J."/>
            <person name="Ran P.X."/>
            <person name="Zhong N.S."/>
            <person name="Liu Z.G."/>
            <person name="Tsui S.K.W."/>
        </authorList>
    </citation>
    <scope>NUCLEOTIDE SEQUENCE</scope>
    <source>
        <strain evidence="2">Derf</strain>
        <tissue evidence="2">Whole organism</tissue>
    </source>
</reference>
<dbReference type="EMBL" id="SDOV01000001">
    <property type="protein sequence ID" value="KAH7645657.1"/>
    <property type="molecule type" value="Genomic_DNA"/>
</dbReference>
<organism evidence="2 3">
    <name type="scientific">Dermatophagoides farinae</name>
    <name type="common">American house dust mite</name>
    <dbReference type="NCBI Taxonomy" id="6954"/>
    <lineage>
        <taxon>Eukaryota</taxon>
        <taxon>Metazoa</taxon>
        <taxon>Ecdysozoa</taxon>
        <taxon>Arthropoda</taxon>
        <taxon>Chelicerata</taxon>
        <taxon>Arachnida</taxon>
        <taxon>Acari</taxon>
        <taxon>Acariformes</taxon>
        <taxon>Sarcoptiformes</taxon>
        <taxon>Astigmata</taxon>
        <taxon>Psoroptidia</taxon>
        <taxon>Analgoidea</taxon>
        <taxon>Pyroglyphidae</taxon>
        <taxon>Dermatophagoidinae</taxon>
        <taxon>Dermatophagoides</taxon>
    </lineage>
</organism>
<reference evidence="1" key="2">
    <citation type="submission" date="2020-06" db="EMBL/GenBank/DDBJ databases">
        <authorList>
            <person name="Ji K."/>
            <person name="Li J."/>
        </authorList>
    </citation>
    <scope>NUCLEOTIDE SEQUENCE</scope>
    <source>
        <strain evidence="1">JKM2019</strain>
        <tissue evidence="1">Whole body</tissue>
    </source>
</reference>
<sequence length="115" mass="13035">MGLANIQQARSVNGVVQVDKMDNHRGFFIRTLNLVALNITRSMLEFVENFTNILRSLVGKIMGLRAILEMKNDLNHIPEIKSENEVENLKKAKDIVESANLALNSIETDVFLRQI</sequence>
<evidence type="ECO:0000313" key="2">
    <source>
        <dbReference type="EMBL" id="KAH9490538.1"/>
    </source>
</evidence>
<accession>A0A922HF08</accession>
<name>A0A922HF08_DERFA</name>
<comment type="caution">
    <text evidence="2">The sequence shown here is derived from an EMBL/GenBank/DDBJ whole genome shotgun (WGS) entry which is preliminary data.</text>
</comment>
<gene>
    <name evidence="2" type="primary">FXR1_3</name>
    <name evidence="2" type="ORF">DERF_016736</name>
    <name evidence="1" type="ORF">HUG17_1195</name>
</gene>
<keyword evidence="3" id="KW-1185">Reference proteome</keyword>
<protein>
    <submittedName>
        <fullName evidence="2">Fragile X mental retardation syndrome- protein 1</fullName>
    </submittedName>
</protein>
<dbReference type="AlphaFoldDB" id="A0A922HF08"/>
<evidence type="ECO:0000313" key="3">
    <source>
        <dbReference type="Proteomes" id="UP000790347"/>
    </source>
</evidence>
<evidence type="ECO:0000313" key="1">
    <source>
        <dbReference type="EMBL" id="KAH7645657.1"/>
    </source>
</evidence>
<dbReference type="Proteomes" id="UP000790347">
    <property type="component" value="Unassembled WGS sequence"/>
</dbReference>
<dbReference type="Proteomes" id="UP000828236">
    <property type="component" value="Unassembled WGS sequence"/>
</dbReference>
<reference evidence="2" key="4">
    <citation type="journal article" date="2022" name="Res Sq">
        <title>Comparative Genomics Reveals Insights into the Divergent Evolution of Astigmatic Mites and Household Pest Adaptations.</title>
        <authorList>
            <person name="Xiong Q."/>
            <person name="Wan A.T.-Y."/>
            <person name="Liu X.-Y."/>
            <person name="Fung C.S.-H."/>
            <person name="Xiao X."/>
            <person name="Malainual N."/>
            <person name="Hou J."/>
            <person name="Wang L."/>
            <person name="Wang M."/>
            <person name="Yang K."/>
            <person name="Cui Y."/>
            <person name="Leung E."/>
            <person name="Nong W."/>
            <person name="Shin S.-K."/>
            <person name="Au S."/>
            <person name="Jeong K.Y."/>
            <person name="Chew F.T."/>
            <person name="Hui J."/>
            <person name="Leung T.F."/>
            <person name="Tungtrongchitr A."/>
            <person name="Zhong N."/>
            <person name="Liu Z."/>
            <person name="Tsui S."/>
        </authorList>
    </citation>
    <scope>NUCLEOTIDE SEQUENCE</scope>
    <source>
        <strain evidence="2">Derf</strain>
        <tissue evidence="2">Whole organism</tissue>
    </source>
</reference>
<dbReference type="EMBL" id="ASGP02000010">
    <property type="protein sequence ID" value="KAH9490538.1"/>
    <property type="molecule type" value="Genomic_DNA"/>
</dbReference>
<proteinExistence type="predicted"/>
<reference evidence="1" key="3">
    <citation type="journal article" date="2021" name="World Allergy Organ. J.">
        <title>Chromosome-level assembly of Dermatophagoides farinae genome and transcriptome reveals two novel allergens Der f 37 and Der f 39.</title>
        <authorList>
            <person name="Chen J."/>
            <person name="Cai Z."/>
            <person name="Fan D."/>
            <person name="Hu J."/>
            <person name="Hou Y."/>
            <person name="He Y."/>
            <person name="Zhang Z."/>
            <person name="Zhao Z."/>
            <person name="Gao P."/>
            <person name="Hu W."/>
            <person name="Sun J."/>
            <person name="Li J."/>
            <person name="Ji K."/>
        </authorList>
    </citation>
    <scope>NUCLEOTIDE SEQUENCE</scope>
    <source>
        <strain evidence="1">JKM2019</strain>
    </source>
</reference>